<dbReference type="InterPro" id="IPR004695">
    <property type="entry name" value="SLAC1/Mae1/Ssu1/TehA"/>
</dbReference>
<feature type="transmembrane region" description="Helical" evidence="5">
    <location>
        <begin position="177"/>
        <end position="198"/>
    </location>
</feature>
<dbReference type="Proteomes" id="UP000294664">
    <property type="component" value="Unassembled WGS sequence"/>
</dbReference>
<dbReference type="InterPro" id="IPR052951">
    <property type="entry name" value="Tellurite_res_ion_channel"/>
</dbReference>
<dbReference type="CDD" id="cd09323">
    <property type="entry name" value="TDT_SLAC1_like"/>
    <property type="match status" value="1"/>
</dbReference>
<keyword evidence="7" id="KW-1185">Reference proteome</keyword>
<dbReference type="PANTHER" id="PTHR37955">
    <property type="entry name" value="TELLURITE RESISTANCE PROTEIN TEHA"/>
    <property type="match status" value="1"/>
</dbReference>
<protein>
    <submittedName>
        <fullName evidence="6">Tellurite resistance protein</fullName>
    </submittedName>
</protein>
<dbReference type="PANTHER" id="PTHR37955:SF1">
    <property type="entry name" value="DEP DOMAIN-CONTAINING PROTEIN"/>
    <property type="match status" value="1"/>
</dbReference>
<feature type="transmembrane region" description="Helical" evidence="5">
    <location>
        <begin position="20"/>
        <end position="38"/>
    </location>
</feature>
<feature type="transmembrane region" description="Helical" evidence="5">
    <location>
        <begin position="92"/>
        <end position="112"/>
    </location>
</feature>
<feature type="transmembrane region" description="Helical" evidence="5">
    <location>
        <begin position="266"/>
        <end position="284"/>
    </location>
</feature>
<feature type="transmembrane region" description="Helical" evidence="5">
    <location>
        <begin position="118"/>
        <end position="139"/>
    </location>
</feature>
<dbReference type="Gene3D" id="1.50.10.150">
    <property type="entry name" value="Voltage-dependent anion channel"/>
    <property type="match status" value="1"/>
</dbReference>
<evidence type="ECO:0000256" key="5">
    <source>
        <dbReference type="SAM" id="Phobius"/>
    </source>
</evidence>
<comment type="caution">
    <text evidence="6">The sequence shown here is derived from an EMBL/GenBank/DDBJ whole genome shotgun (WGS) entry which is preliminary data.</text>
</comment>
<evidence type="ECO:0000256" key="1">
    <source>
        <dbReference type="ARBA" id="ARBA00004141"/>
    </source>
</evidence>
<feature type="transmembrane region" description="Helical" evidence="5">
    <location>
        <begin position="296"/>
        <end position="318"/>
    </location>
</feature>
<keyword evidence="4 5" id="KW-0472">Membrane</keyword>
<evidence type="ECO:0000313" key="6">
    <source>
        <dbReference type="EMBL" id="TCT02932.1"/>
    </source>
</evidence>
<feature type="transmembrane region" description="Helical" evidence="5">
    <location>
        <begin position="235"/>
        <end position="254"/>
    </location>
</feature>
<keyword evidence="2 5" id="KW-0812">Transmembrane</keyword>
<feature type="transmembrane region" description="Helical" evidence="5">
    <location>
        <begin position="50"/>
        <end position="72"/>
    </location>
</feature>
<evidence type="ECO:0000256" key="4">
    <source>
        <dbReference type="ARBA" id="ARBA00023136"/>
    </source>
</evidence>
<proteinExistence type="predicted"/>
<dbReference type="EMBL" id="SMAI01000011">
    <property type="protein sequence ID" value="TCT02932.1"/>
    <property type="molecule type" value="Genomic_DNA"/>
</dbReference>
<reference evidence="6 7" key="1">
    <citation type="submission" date="2019-03" db="EMBL/GenBank/DDBJ databases">
        <title>Genomic Encyclopedia of Type Strains, Phase IV (KMG-IV): sequencing the most valuable type-strain genomes for metagenomic binning, comparative biology and taxonomic classification.</title>
        <authorList>
            <person name="Goeker M."/>
        </authorList>
    </citation>
    <scope>NUCLEOTIDE SEQUENCE [LARGE SCALE GENOMIC DNA]</scope>
    <source>
        <strain evidence="6 7">DSM 9035</strain>
    </source>
</reference>
<dbReference type="AlphaFoldDB" id="A0A4R3LR32"/>
<accession>A0A4R3LR32</accession>
<organism evidence="6 7">
    <name type="scientific">Aquabacter spiritensis</name>
    <dbReference type="NCBI Taxonomy" id="933073"/>
    <lineage>
        <taxon>Bacteria</taxon>
        <taxon>Pseudomonadati</taxon>
        <taxon>Pseudomonadota</taxon>
        <taxon>Alphaproteobacteria</taxon>
        <taxon>Hyphomicrobiales</taxon>
        <taxon>Xanthobacteraceae</taxon>
        <taxon>Aquabacter</taxon>
    </lineage>
</organism>
<dbReference type="Pfam" id="PF03595">
    <property type="entry name" value="SLAC1"/>
    <property type="match status" value="1"/>
</dbReference>
<dbReference type="RefSeq" id="WP_132033417.1">
    <property type="nucleotide sequence ID" value="NZ_SMAI01000011.1"/>
</dbReference>
<evidence type="ECO:0000256" key="2">
    <source>
        <dbReference type="ARBA" id="ARBA00022692"/>
    </source>
</evidence>
<gene>
    <name evidence="6" type="ORF">EDC64_111104</name>
</gene>
<dbReference type="GO" id="GO:0005886">
    <property type="term" value="C:plasma membrane"/>
    <property type="evidence" value="ECO:0007669"/>
    <property type="project" value="TreeGrafter"/>
</dbReference>
<name>A0A4R3LR32_9HYPH</name>
<comment type="subcellular location">
    <subcellularLocation>
        <location evidence="1">Membrane</location>
        <topology evidence="1">Multi-pass membrane protein</topology>
    </subcellularLocation>
</comment>
<evidence type="ECO:0000256" key="3">
    <source>
        <dbReference type="ARBA" id="ARBA00022989"/>
    </source>
</evidence>
<dbReference type="GO" id="GO:0046583">
    <property type="term" value="F:monoatomic cation efflux transmembrane transporter activity"/>
    <property type="evidence" value="ECO:0007669"/>
    <property type="project" value="TreeGrafter"/>
</dbReference>
<sequence length="329" mass="33976">MTTTRLDAAPVQRPRRLTHLPLALFAAPMGLGGAALAWREAARIFGAPAAIGETLVAVTLFVWLLVAGLQLVRIVGAPGALVADLRHPVRSAFAGAATIGLMTVAGGLLPYAPSAAAAIWLVAVAVHLVIGVWMFRGLLSLPREAAALTPPLLIPLVGSVVAPIMGVPLGFETLSWVLFGVGGLLWILVQSLIFGRIVTGPSLPEPLRPTLVILLAPPAAATVALAKLTHGFGPAPLILFGLAVFIAAVLASMAGRFARVPFSVSWWAWTFPTSLFAATLLLLAEAHRSVWTSGLAWIALLAASGVLLKVSLATIAAARSGALLRSEGG</sequence>
<keyword evidence="3 5" id="KW-1133">Transmembrane helix</keyword>
<dbReference type="OrthoDB" id="958273at2"/>
<feature type="transmembrane region" description="Helical" evidence="5">
    <location>
        <begin position="151"/>
        <end position="171"/>
    </location>
</feature>
<evidence type="ECO:0000313" key="7">
    <source>
        <dbReference type="Proteomes" id="UP000294664"/>
    </source>
</evidence>
<feature type="transmembrane region" description="Helical" evidence="5">
    <location>
        <begin position="210"/>
        <end position="229"/>
    </location>
</feature>
<dbReference type="InterPro" id="IPR038665">
    <property type="entry name" value="Voltage-dep_anion_channel_sf"/>
</dbReference>